<dbReference type="EMBL" id="AVPG01000002">
    <property type="protein sequence ID" value="KGX88558.1"/>
    <property type="molecule type" value="Genomic_DNA"/>
</dbReference>
<dbReference type="OrthoDB" id="6194834at2"/>
<proteinExistence type="predicted"/>
<sequence>MKKILRWFLIFAFVFSLVIGAFAVKFSDTLFQEGNPLPIIKGIIQLQLEDVTYVPINKENTRFIAVHKADSETEEEDSFPEAILYMGNKGWAFDKQKGNELHFTKENKTTIVKTVMYTSDYYIFDVAPE</sequence>
<name>A0A0A5GBJ2_9BACI</name>
<evidence type="ECO:0000313" key="2">
    <source>
        <dbReference type="Proteomes" id="UP000030401"/>
    </source>
</evidence>
<reference evidence="1 2" key="1">
    <citation type="submission" date="2013-08" db="EMBL/GenBank/DDBJ databases">
        <authorList>
            <person name="Huang J."/>
            <person name="Wang G."/>
        </authorList>
    </citation>
    <scope>NUCLEOTIDE SEQUENCE [LARGE SCALE GENOMIC DNA]</scope>
    <source>
        <strain evidence="1 2">JSM 072002</strain>
    </source>
</reference>
<dbReference type="RefSeq" id="WP_036832205.1">
    <property type="nucleotide sequence ID" value="NZ_AVPG01000002.1"/>
</dbReference>
<evidence type="ECO:0000313" key="1">
    <source>
        <dbReference type="EMBL" id="KGX88558.1"/>
    </source>
</evidence>
<organism evidence="1 2">
    <name type="scientific">Pontibacillus litoralis JSM 072002</name>
    <dbReference type="NCBI Taxonomy" id="1385512"/>
    <lineage>
        <taxon>Bacteria</taxon>
        <taxon>Bacillati</taxon>
        <taxon>Bacillota</taxon>
        <taxon>Bacilli</taxon>
        <taxon>Bacillales</taxon>
        <taxon>Bacillaceae</taxon>
        <taxon>Pontibacillus</taxon>
    </lineage>
</organism>
<accession>A0A0A5GBJ2</accession>
<dbReference type="eggNOG" id="ENOG5033ENN">
    <property type="taxonomic scope" value="Bacteria"/>
</dbReference>
<dbReference type="AlphaFoldDB" id="A0A0A5GBJ2"/>
<comment type="caution">
    <text evidence="1">The sequence shown here is derived from an EMBL/GenBank/DDBJ whole genome shotgun (WGS) entry which is preliminary data.</text>
</comment>
<dbReference type="STRING" id="1385512.N784_07765"/>
<dbReference type="Proteomes" id="UP000030401">
    <property type="component" value="Unassembled WGS sequence"/>
</dbReference>
<gene>
    <name evidence="1" type="ORF">N784_07765</name>
</gene>
<keyword evidence="2" id="KW-1185">Reference proteome</keyword>
<protein>
    <submittedName>
        <fullName evidence="1">Uncharacterized protein</fullName>
    </submittedName>
</protein>